<organism evidence="14 15">
    <name type="scientific">Mesomycoplasma lagogenitalium</name>
    <dbReference type="NCBI Taxonomy" id="171286"/>
    <lineage>
        <taxon>Bacteria</taxon>
        <taxon>Bacillati</taxon>
        <taxon>Mycoplasmatota</taxon>
        <taxon>Mycoplasmoidales</taxon>
        <taxon>Metamycoplasmataceae</taxon>
        <taxon>Mesomycoplasma</taxon>
    </lineage>
</organism>
<dbReference type="InterPro" id="IPR002314">
    <property type="entry name" value="aa-tRNA-synt_IIb"/>
</dbReference>
<dbReference type="SUPFAM" id="SSF55681">
    <property type="entry name" value="Class II aaRS and biotin synthetases"/>
    <property type="match status" value="1"/>
</dbReference>
<keyword evidence="15" id="KW-1185">Reference proteome</keyword>
<dbReference type="InterPro" id="IPR006195">
    <property type="entry name" value="aa-tRNA-synth_II"/>
</dbReference>
<keyword evidence="6 12" id="KW-0547">Nucleotide-binding</keyword>
<evidence type="ECO:0000256" key="4">
    <source>
        <dbReference type="ARBA" id="ARBA00022490"/>
    </source>
</evidence>
<dbReference type="InterPro" id="IPR015866">
    <property type="entry name" value="Ser-tRNA-synth_1_N"/>
</dbReference>
<dbReference type="PANTHER" id="PTHR43697">
    <property type="entry name" value="SERYL-TRNA SYNTHETASE"/>
    <property type="match status" value="1"/>
</dbReference>
<dbReference type="SUPFAM" id="SSF46589">
    <property type="entry name" value="tRNA-binding arm"/>
    <property type="match status" value="1"/>
</dbReference>
<dbReference type="InterPro" id="IPR042103">
    <property type="entry name" value="SerRS_1_N_sf"/>
</dbReference>
<dbReference type="GO" id="GO:0004828">
    <property type="term" value="F:serine-tRNA ligase activity"/>
    <property type="evidence" value="ECO:0007669"/>
    <property type="project" value="UniProtKB-EC"/>
</dbReference>
<evidence type="ECO:0000256" key="8">
    <source>
        <dbReference type="ARBA" id="ARBA00022917"/>
    </source>
</evidence>
<dbReference type="InterPro" id="IPR045864">
    <property type="entry name" value="aa-tRNA-synth_II/BPL/LPL"/>
</dbReference>
<dbReference type="Gene3D" id="3.30.930.10">
    <property type="entry name" value="Bira Bifunctional Protein, Domain 2"/>
    <property type="match status" value="1"/>
</dbReference>
<evidence type="ECO:0000256" key="2">
    <source>
        <dbReference type="ARBA" id="ARBA00005045"/>
    </source>
</evidence>
<evidence type="ECO:0000256" key="5">
    <source>
        <dbReference type="ARBA" id="ARBA00022598"/>
    </source>
</evidence>
<dbReference type="EC" id="6.1.1.11" evidence="12"/>
<sequence>MLNIKYILNNKNAVVEGLKKRNFDTSVIDKIEELGKQRSELMSALQVLENQRNEKSALIGKFVREKKDPTNLKKEVQIIKDEIEIMTLKTDSTNKEIDEILMTIPNLPLDDVPFGVDENDNVVIETNDKLGRGTVKALKPHYEIGVELDILDFTRAVKMSGSRFAIFKNEGAKLIRALVSFMLDVHSQNDYIEMVTPTMVMSKMLYGTGQLPKFSEDLYRIENNDLWMIPTAEVTLTNYHNDEILDLTNAKKYVGYTKCYRSESGSGGKDTKGLIRSHEFHKVELVKITNKEQALKEFEKTVNDASSILEKLKIPYRKLLLSSGDLGFSSRKTIDLELWLPSEQRYREVSSISYFGDFQARRAMIRYKNQSNSNEYAHTINGSGIAIDRVFAAILEQYQNEDGSIDIPEVLVPYMNNLKKITKK</sequence>
<keyword evidence="8 12" id="KW-0648">Protein biosynthesis</keyword>
<protein>
    <recommendedName>
        <fullName evidence="12">Serine--tRNA ligase</fullName>
        <ecNumber evidence="12">6.1.1.11</ecNumber>
    </recommendedName>
    <alternativeName>
        <fullName evidence="12">Seryl-tRNA synthetase</fullName>
        <shortName evidence="12">SerRS</shortName>
    </alternativeName>
    <alternativeName>
        <fullName evidence="12">Seryl-tRNA(Ser/Sec) synthetase</fullName>
    </alternativeName>
</protein>
<dbReference type="PIRSF" id="PIRSF001529">
    <property type="entry name" value="Ser-tRNA-synth_IIa"/>
    <property type="match status" value="1"/>
</dbReference>
<comment type="function">
    <text evidence="12">Catalyzes the attachment of serine to tRNA(Ser). Is also able to aminoacylate tRNA(Sec) with serine, to form the misacylated tRNA L-seryl-tRNA(Sec), which will be further converted into selenocysteinyl-tRNA(Sec).</text>
</comment>
<feature type="domain" description="Aminoacyl-transfer RNA synthetases class-II family profile" evidence="13">
    <location>
        <begin position="171"/>
        <end position="413"/>
    </location>
</feature>
<proteinExistence type="inferred from homology"/>
<dbReference type="Proteomes" id="UP001179842">
    <property type="component" value="Chromosome"/>
</dbReference>
<dbReference type="PANTHER" id="PTHR43697:SF1">
    <property type="entry name" value="SERINE--TRNA LIGASE"/>
    <property type="match status" value="1"/>
</dbReference>
<evidence type="ECO:0000256" key="11">
    <source>
        <dbReference type="ARBA" id="ARBA00048823"/>
    </source>
</evidence>
<dbReference type="InterPro" id="IPR010978">
    <property type="entry name" value="tRNA-bd_arm"/>
</dbReference>
<evidence type="ECO:0000256" key="10">
    <source>
        <dbReference type="ARBA" id="ARBA00047929"/>
    </source>
</evidence>
<gene>
    <name evidence="12 14" type="primary">serS</name>
    <name evidence="14" type="ORF">QEG99_04105</name>
</gene>
<comment type="catalytic activity">
    <reaction evidence="10 12">
        <text>tRNA(Sec) + L-serine + ATP = L-seryl-tRNA(Sec) + AMP + diphosphate + H(+)</text>
        <dbReference type="Rhea" id="RHEA:42580"/>
        <dbReference type="Rhea" id="RHEA-COMP:9742"/>
        <dbReference type="Rhea" id="RHEA-COMP:10128"/>
        <dbReference type="ChEBI" id="CHEBI:15378"/>
        <dbReference type="ChEBI" id="CHEBI:30616"/>
        <dbReference type="ChEBI" id="CHEBI:33019"/>
        <dbReference type="ChEBI" id="CHEBI:33384"/>
        <dbReference type="ChEBI" id="CHEBI:78442"/>
        <dbReference type="ChEBI" id="CHEBI:78533"/>
        <dbReference type="ChEBI" id="CHEBI:456215"/>
        <dbReference type="EC" id="6.1.1.11"/>
    </reaction>
</comment>
<dbReference type="NCBIfam" id="TIGR00414">
    <property type="entry name" value="serS"/>
    <property type="match status" value="1"/>
</dbReference>
<evidence type="ECO:0000256" key="9">
    <source>
        <dbReference type="ARBA" id="ARBA00023146"/>
    </source>
</evidence>
<dbReference type="CDD" id="cd00770">
    <property type="entry name" value="SerRS_core"/>
    <property type="match status" value="1"/>
</dbReference>
<reference evidence="14" key="1">
    <citation type="submission" date="2023-04" db="EMBL/GenBank/DDBJ databases">
        <title>Completed genome of Mycoplasma lagogenitalium type strain 12MS.</title>
        <authorList>
            <person name="Spergser J."/>
        </authorList>
    </citation>
    <scope>NUCLEOTIDE SEQUENCE</scope>
    <source>
        <strain evidence="14">12MS</strain>
    </source>
</reference>
<comment type="caution">
    <text evidence="12">Lacks conserved residue(s) required for the propagation of feature annotation.</text>
</comment>
<dbReference type="Pfam" id="PF00587">
    <property type="entry name" value="tRNA-synt_2b"/>
    <property type="match status" value="1"/>
</dbReference>
<accession>A0ABY8LTQ2</accession>
<evidence type="ECO:0000256" key="12">
    <source>
        <dbReference type="HAMAP-Rule" id="MF_00176"/>
    </source>
</evidence>
<keyword evidence="5 12" id="KW-0436">Ligase</keyword>
<feature type="binding site" evidence="12">
    <location>
        <begin position="231"/>
        <end position="233"/>
    </location>
    <ligand>
        <name>L-serine</name>
        <dbReference type="ChEBI" id="CHEBI:33384"/>
    </ligand>
</feature>
<comment type="domain">
    <text evidence="12">Consists of two distinct domains, a catalytic core and a N-terminal extension that is involved in tRNA binding.</text>
</comment>
<dbReference type="Pfam" id="PF02403">
    <property type="entry name" value="Seryl_tRNA_N"/>
    <property type="match status" value="1"/>
</dbReference>
<feature type="binding site" evidence="12">
    <location>
        <position position="284"/>
    </location>
    <ligand>
        <name>L-serine</name>
        <dbReference type="ChEBI" id="CHEBI:33384"/>
    </ligand>
</feature>
<dbReference type="EMBL" id="CP122979">
    <property type="protein sequence ID" value="WGI36619.1"/>
    <property type="molecule type" value="Genomic_DNA"/>
</dbReference>
<keyword evidence="7 12" id="KW-0067">ATP-binding</keyword>
<keyword evidence="4 12" id="KW-0963">Cytoplasm</keyword>
<dbReference type="PROSITE" id="PS50862">
    <property type="entry name" value="AA_TRNA_LIGASE_II"/>
    <property type="match status" value="1"/>
</dbReference>
<evidence type="ECO:0000313" key="14">
    <source>
        <dbReference type="EMBL" id="WGI36619.1"/>
    </source>
</evidence>
<evidence type="ECO:0000256" key="7">
    <source>
        <dbReference type="ARBA" id="ARBA00022840"/>
    </source>
</evidence>
<evidence type="ECO:0000256" key="6">
    <source>
        <dbReference type="ARBA" id="ARBA00022741"/>
    </source>
</evidence>
<evidence type="ECO:0000313" key="15">
    <source>
        <dbReference type="Proteomes" id="UP001179842"/>
    </source>
</evidence>
<dbReference type="RefSeq" id="WP_280101920.1">
    <property type="nucleotide sequence ID" value="NZ_CP122979.1"/>
</dbReference>
<evidence type="ECO:0000256" key="3">
    <source>
        <dbReference type="ARBA" id="ARBA00010728"/>
    </source>
</evidence>
<dbReference type="InterPro" id="IPR033729">
    <property type="entry name" value="SerRS_core"/>
</dbReference>
<dbReference type="HAMAP" id="MF_00176">
    <property type="entry name" value="Ser_tRNA_synth_type1"/>
    <property type="match status" value="1"/>
</dbReference>
<feature type="binding site" evidence="12">
    <location>
        <begin position="348"/>
        <end position="351"/>
    </location>
    <ligand>
        <name>ATP</name>
        <dbReference type="ChEBI" id="CHEBI:30616"/>
    </ligand>
</feature>
<comment type="subunit">
    <text evidence="12">Homodimer. The tRNA molecule binds across the dimer.</text>
</comment>
<dbReference type="Gene3D" id="1.10.287.40">
    <property type="entry name" value="Serine-tRNA synthetase, tRNA binding domain"/>
    <property type="match status" value="1"/>
</dbReference>
<evidence type="ECO:0000259" key="13">
    <source>
        <dbReference type="PROSITE" id="PS50862"/>
    </source>
</evidence>
<keyword evidence="9 12" id="KW-0030">Aminoacyl-tRNA synthetase</keyword>
<dbReference type="PRINTS" id="PR00981">
    <property type="entry name" value="TRNASYNTHSER"/>
</dbReference>
<dbReference type="InterPro" id="IPR002317">
    <property type="entry name" value="Ser-tRNA-ligase_type_1"/>
</dbReference>
<comment type="subcellular location">
    <subcellularLocation>
        <location evidence="1 12">Cytoplasm</location>
    </subcellularLocation>
</comment>
<feature type="binding site" evidence="12">
    <location>
        <begin position="261"/>
        <end position="263"/>
    </location>
    <ligand>
        <name>ATP</name>
        <dbReference type="ChEBI" id="CHEBI:30616"/>
    </ligand>
</feature>
<feature type="binding site" evidence="12">
    <location>
        <position position="383"/>
    </location>
    <ligand>
        <name>L-serine</name>
        <dbReference type="ChEBI" id="CHEBI:33384"/>
    </ligand>
</feature>
<comment type="similarity">
    <text evidence="3 12">Belongs to the class-II aminoacyl-tRNA synthetase family. Type-1 seryl-tRNA synthetase subfamily.</text>
</comment>
<comment type="catalytic activity">
    <reaction evidence="11 12">
        <text>tRNA(Ser) + L-serine + ATP = L-seryl-tRNA(Ser) + AMP + diphosphate + H(+)</text>
        <dbReference type="Rhea" id="RHEA:12292"/>
        <dbReference type="Rhea" id="RHEA-COMP:9669"/>
        <dbReference type="Rhea" id="RHEA-COMP:9703"/>
        <dbReference type="ChEBI" id="CHEBI:15378"/>
        <dbReference type="ChEBI" id="CHEBI:30616"/>
        <dbReference type="ChEBI" id="CHEBI:33019"/>
        <dbReference type="ChEBI" id="CHEBI:33384"/>
        <dbReference type="ChEBI" id="CHEBI:78442"/>
        <dbReference type="ChEBI" id="CHEBI:78533"/>
        <dbReference type="ChEBI" id="CHEBI:456215"/>
        <dbReference type="EC" id="6.1.1.11"/>
    </reaction>
</comment>
<name>A0ABY8LTQ2_9BACT</name>
<comment type="pathway">
    <text evidence="2 12">Aminoacyl-tRNA biosynthesis; selenocysteinyl-tRNA(Sec) biosynthesis; L-seryl-tRNA(Sec) from L-serine and tRNA(Sec): step 1/1.</text>
</comment>
<evidence type="ECO:0000256" key="1">
    <source>
        <dbReference type="ARBA" id="ARBA00004496"/>
    </source>
</evidence>